<dbReference type="GO" id="GO:0005737">
    <property type="term" value="C:cytoplasm"/>
    <property type="evidence" value="ECO:0007669"/>
    <property type="project" value="UniProtKB-SubCell"/>
</dbReference>
<dbReference type="InterPro" id="IPR007275">
    <property type="entry name" value="YTH_domain"/>
</dbReference>
<dbReference type="GO" id="GO:0061157">
    <property type="term" value="P:mRNA destabilization"/>
    <property type="evidence" value="ECO:0007669"/>
    <property type="project" value="TreeGrafter"/>
</dbReference>
<comment type="caution">
    <text evidence="7">The sequence shown here is derived from an EMBL/GenBank/DDBJ whole genome shotgun (WGS) entry which is preliminary data.</text>
</comment>
<dbReference type="PANTHER" id="PTHR12357">
    <property type="entry name" value="YTH YT521-B HOMOLOGY DOMAIN-CONTAINING"/>
    <property type="match status" value="1"/>
</dbReference>
<dbReference type="OMA" id="IMYKKGL"/>
<evidence type="ECO:0000256" key="4">
    <source>
        <dbReference type="RuleBase" id="RU369095"/>
    </source>
</evidence>
<dbReference type="OrthoDB" id="306690at2759"/>
<accession>A0A835D4F8</accession>
<dbReference type="PANTHER" id="PTHR12357:SF92">
    <property type="entry name" value="YTH DOMAIN-CONTAINING FAMILY PROTEIN"/>
    <property type="match status" value="1"/>
</dbReference>
<dbReference type="FunFam" id="3.10.590.10:FF:000001">
    <property type="entry name" value="YTH domain family 1, isoform CRA_a"/>
    <property type="match status" value="1"/>
</dbReference>
<evidence type="ECO:0000313" key="8">
    <source>
        <dbReference type="Proteomes" id="UP000655225"/>
    </source>
</evidence>
<dbReference type="PROSITE" id="PS50882">
    <property type="entry name" value="YTH"/>
    <property type="match status" value="1"/>
</dbReference>
<evidence type="ECO:0000256" key="5">
    <source>
        <dbReference type="SAM" id="MobiDB-lite"/>
    </source>
</evidence>
<evidence type="ECO:0000259" key="6">
    <source>
        <dbReference type="PROSITE" id="PS50882"/>
    </source>
</evidence>
<proteinExistence type="inferred from homology"/>
<comment type="subcellular location">
    <subcellularLocation>
        <location evidence="1">Cytoplasm</location>
    </subcellularLocation>
</comment>
<name>A0A835D4F8_TETSI</name>
<protein>
    <recommendedName>
        <fullName evidence="4">YTH domain-containing family protein</fullName>
    </recommendedName>
</protein>
<dbReference type="Proteomes" id="UP000655225">
    <property type="component" value="Unassembled WGS sequence"/>
</dbReference>
<dbReference type="InterPro" id="IPR045168">
    <property type="entry name" value="YTH_prot"/>
</dbReference>
<organism evidence="7 8">
    <name type="scientific">Tetracentron sinense</name>
    <name type="common">Spur-leaf</name>
    <dbReference type="NCBI Taxonomy" id="13715"/>
    <lineage>
        <taxon>Eukaryota</taxon>
        <taxon>Viridiplantae</taxon>
        <taxon>Streptophyta</taxon>
        <taxon>Embryophyta</taxon>
        <taxon>Tracheophyta</taxon>
        <taxon>Spermatophyta</taxon>
        <taxon>Magnoliopsida</taxon>
        <taxon>Trochodendrales</taxon>
        <taxon>Trochodendraceae</taxon>
        <taxon>Tetracentron</taxon>
    </lineage>
</organism>
<feature type="compositionally biased region" description="Polar residues" evidence="5">
    <location>
        <begin position="171"/>
        <end position="185"/>
    </location>
</feature>
<dbReference type="Pfam" id="PF04146">
    <property type="entry name" value="YTH"/>
    <property type="match status" value="1"/>
</dbReference>
<feature type="domain" description="YTH" evidence="6">
    <location>
        <begin position="398"/>
        <end position="539"/>
    </location>
</feature>
<dbReference type="GO" id="GO:0003729">
    <property type="term" value="F:mRNA binding"/>
    <property type="evidence" value="ECO:0007669"/>
    <property type="project" value="UniProtKB-UniRule"/>
</dbReference>
<feature type="compositionally biased region" description="Low complexity" evidence="5">
    <location>
        <begin position="198"/>
        <end position="208"/>
    </location>
</feature>
<comment type="function">
    <text evidence="4">Specifically recognizes and binds N6-methyladenosine (m6A)-containing RNAs, and regulates mRNA stability. M6A is a modification present at internal sites of mRNAs and some non-coding RNAs and plays a role in mRNA stability and processing.</text>
</comment>
<keyword evidence="8" id="KW-1185">Reference proteome</keyword>
<dbReference type="Gene3D" id="3.10.590.10">
    <property type="entry name" value="ph1033 like domains"/>
    <property type="match status" value="1"/>
</dbReference>
<comment type="similarity">
    <text evidence="4">Belongs to the YTHDF family.</text>
</comment>
<feature type="region of interest" description="Disordered" evidence="5">
    <location>
        <begin position="171"/>
        <end position="253"/>
    </location>
</feature>
<evidence type="ECO:0000313" key="7">
    <source>
        <dbReference type="EMBL" id="KAF8387617.1"/>
    </source>
</evidence>
<evidence type="ECO:0000256" key="2">
    <source>
        <dbReference type="ARBA" id="ARBA00022490"/>
    </source>
</evidence>
<dbReference type="GO" id="GO:1990247">
    <property type="term" value="F:N6-methyladenosine-containing RNA reader activity"/>
    <property type="evidence" value="ECO:0007669"/>
    <property type="project" value="UniProtKB-UniRule"/>
</dbReference>
<dbReference type="CDD" id="cd21134">
    <property type="entry name" value="YTH"/>
    <property type="match status" value="1"/>
</dbReference>
<dbReference type="AlphaFoldDB" id="A0A835D4F8"/>
<evidence type="ECO:0000256" key="3">
    <source>
        <dbReference type="ARBA" id="ARBA00022884"/>
    </source>
</evidence>
<keyword evidence="2" id="KW-0963">Cytoplasm</keyword>
<gene>
    <name evidence="7" type="ORF">HHK36_026270</name>
</gene>
<reference evidence="7 8" key="1">
    <citation type="submission" date="2020-04" db="EMBL/GenBank/DDBJ databases">
        <title>Plant Genome Project.</title>
        <authorList>
            <person name="Zhang R.-G."/>
        </authorList>
    </citation>
    <scope>NUCLEOTIDE SEQUENCE [LARGE SCALE GENOMIC DNA]</scope>
    <source>
        <strain evidence="7">YNK0</strain>
        <tissue evidence="7">Leaf</tissue>
    </source>
</reference>
<evidence type="ECO:0000256" key="1">
    <source>
        <dbReference type="ARBA" id="ARBA00004496"/>
    </source>
</evidence>
<keyword evidence="3 4" id="KW-0694">RNA-binding</keyword>
<dbReference type="EMBL" id="JABCRI010000020">
    <property type="protein sequence ID" value="KAF8387617.1"/>
    <property type="molecule type" value="Genomic_DNA"/>
</dbReference>
<sequence length="735" mass="80435">MAVPGMEMYNVSEHGNTETYLIQGAESNQYVTTPPREQIEVMDNEEGPEFVVDQGLYYPTAANYGYYGSGFQLPAEWDDHRRYFGLDSPELQYMDLQTESLPYVYYTPSYGYAHSPYNPYNPYIPGAVIGVDSPFVGTQQYYNGPTYQNPVSSPSYYPIVVQSRPDIIPNSSLDPVLSNTSSPYANRSDGPGLKHTPSSVSASTSMVSRRPASGNVRAKPADSVLNQSHSLVKRSEGSKASATLSKQPAMHGNVTSDIVPPPASSHVTQGRSASGSIQSTDHFSLGRVSSTRHPLKVALPVTNGLSDFGSNSCGWAAVDKLRPRFHYNGVLINGNGSPDVLGELNRGPRTNRSKNQSASSISIESYTTKAGSCNAPGSIIIYADQYIKEDFPVDYVNAKFFVIKSYSEDDVHKSVKYNVWSSTPNGNKRLDSAYEDAQRIAAGKPIFCPVFLFFSVNASGQFCGVAEMIGPVDFHKDMDFWQQDKWSGSFPVKWHIIKDVPNTNFRHIILENNENKPVTNSRDTQEIRYKQGVEMLNIFKNYTAKTSILDDFMYYEVRQNIMLEEKARLHGKSYDSSLFIPAFVLPSNQNGMVDPPPIADEKPAKHNDHNSLGKTVVTSSDKQVPSNPCATNSSVSMNDNAKNILVEDGNDVTSVLKIDSLTINPKQPKAKSSAAAAVTVVGTEPVVVTVGSMPIKVNGFAQPSSGFITVGTIPLEPNALKLDKPGVFAVDGTQF</sequence>